<sequence length="730" mass="79088">MTDLGWQRNSAKSWVRNLGRKELKSDNTILFQRSTFKSKLATRLRTISNSKNAINTISDVTYDFNDINSIIAKESFDSPDTEKRIIHNANSVVESLKEDEKTNKRKKYKQLLKVKQMKMEQKTELKAKTKKTCHECDEDQFECGNGHCVPKCWKCDGMDDCGDNSDEEHCNENGCGGGQFTCLINCKPAHWECDGMDDCGDNSDEEHCNGGSGGCGDYEFTCANGYCKPADWECDGMDDCGDNSDEEHCNGGGCGVGEFTCTNGNCKPADWECDGMDDCGDNSDEEHCNGGGCGVGEFTCINGNCIPADWECDGMDDCGDNSDEEHCNGGGCGVGEFTCTNGNCKPADWECDGMDDCGDNSDEEQCNGGGCGGGQFTCAKGNCIPAHWECDGMNDCEDNSDEEHCGDGGEGVEWSAWSEWGPCSVSGDNCGTGERSRTRQCLNTGNTGCMHGESVEYQLCATLHNCVEADSGCGSRIIASEPRIVGGQNALPGEWPWQAQLYSIANDIAACGGTLVGPRHVVSAAHCFDNPPNPTAWKVRLGRYTRGRPLSAADSQSVEVDVVKIILHEDYDKPVDSDNDIALLTLSNDVDTSDFINYACLDKQITFSTNSSCFVTGWGTLHQGGFQPNILQEAVVPILPDDICRTLNGQTSITDNMMCAGYIAGGIDSCQGDSGGPLVCIHTHPQTGISRWYLAGVTSWGYGCAQANNPGVYTRVPRYYTWLQDHGVML</sequence>
<dbReference type="CDD" id="cd00112">
    <property type="entry name" value="LDLa"/>
    <property type="match status" value="7"/>
</dbReference>
<feature type="disulfide bond" evidence="3">
    <location>
        <begin position="300"/>
        <end position="318"/>
    </location>
</feature>
<dbReference type="RefSeq" id="XP_002731676.1">
    <property type="nucleotide sequence ID" value="XM_002731630.1"/>
</dbReference>
<feature type="disulfide bond" evidence="3">
    <location>
        <begin position="339"/>
        <end position="357"/>
    </location>
</feature>
<dbReference type="GeneID" id="100367197"/>
<dbReference type="Gene3D" id="4.10.400.10">
    <property type="entry name" value="Low-density Lipoprotein Receptor"/>
    <property type="match status" value="7"/>
</dbReference>
<dbReference type="PANTHER" id="PTHR24252">
    <property type="entry name" value="ACROSIN-RELATED"/>
    <property type="match status" value="1"/>
</dbReference>
<accession>A0ABM0GK72</accession>
<dbReference type="CDD" id="cd00190">
    <property type="entry name" value="Tryp_SPc"/>
    <property type="match status" value="1"/>
</dbReference>
<feature type="disulfide bond" evidence="3">
    <location>
        <begin position="293"/>
        <end position="305"/>
    </location>
</feature>
<organism evidence="6 7">
    <name type="scientific">Saccoglossus kowalevskii</name>
    <name type="common">Acorn worm</name>
    <dbReference type="NCBI Taxonomy" id="10224"/>
    <lineage>
        <taxon>Eukaryota</taxon>
        <taxon>Metazoa</taxon>
        <taxon>Hemichordata</taxon>
        <taxon>Enteropneusta</taxon>
        <taxon>Harrimaniidae</taxon>
        <taxon>Saccoglossus</taxon>
    </lineage>
</organism>
<dbReference type="PANTHER" id="PTHR24252:SF7">
    <property type="entry name" value="HYALIN"/>
    <property type="match status" value="1"/>
</dbReference>
<evidence type="ECO:0000259" key="5">
    <source>
        <dbReference type="PROSITE" id="PS50240"/>
    </source>
</evidence>
<dbReference type="InterPro" id="IPR033116">
    <property type="entry name" value="TRYPSIN_SER"/>
</dbReference>
<proteinExistence type="predicted"/>
<keyword evidence="1" id="KW-0245">EGF-like domain</keyword>
<dbReference type="InterPro" id="IPR036383">
    <property type="entry name" value="TSP1_rpt_sf"/>
</dbReference>
<dbReference type="Gene3D" id="2.20.100.10">
    <property type="entry name" value="Thrombospondin type-1 (TSP1) repeat"/>
    <property type="match status" value="1"/>
</dbReference>
<dbReference type="PROSITE" id="PS01209">
    <property type="entry name" value="LDLRA_1"/>
    <property type="match status" value="3"/>
</dbReference>
<dbReference type="Proteomes" id="UP000694865">
    <property type="component" value="Unplaced"/>
</dbReference>
<dbReference type="Gene3D" id="2.40.10.10">
    <property type="entry name" value="Trypsin-like serine proteases"/>
    <property type="match status" value="1"/>
</dbReference>
<dbReference type="PROSITE" id="PS50240">
    <property type="entry name" value="TRYPSIN_DOM"/>
    <property type="match status" value="1"/>
</dbReference>
<dbReference type="SMART" id="SM00192">
    <property type="entry name" value="LDLa"/>
    <property type="match status" value="7"/>
</dbReference>
<name>A0ABM0GK72_SACKO</name>
<protein>
    <submittedName>
        <fullName evidence="7">Suppressor of tumorigenicity 14 protein-like</fullName>
    </submittedName>
</protein>
<dbReference type="PROSITE" id="PS00135">
    <property type="entry name" value="TRYPSIN_SER"/>
    <property type="match status" value="1"/>
</dbReference>
<evidence type="ECO:0000256" key="2">
    <source>
        <dbReference type="ARBA" id="ARBA00023157"/>
    </source>
</evidence>
<evidence type="ECO:0000313" key="6">
    <source>
        <dbReference type="Proteomes" id="UP000694865"/>
    </source>
</evidence>
<dbReference type="PROSITE" id="PS50092">
    <property type="entry name" value="TSP1"/>
    <property type="match status" value="1"/>
</dbReference>
<feature type="disulfide bond" evidence="3">
    <location>
        <begin position="261"/>
        <end position="279"/>
    </location>
</feature>
<gene>
    <name evidence="7" type="primary">LOC100367197</name>
</gene>
<reference evidence="7" key="1">
    <citation type="submission" date="2025-08" db="UniProtKB">
        <authorList>
            <consortium name="RefSeq"/>
        </authorList>
    </citation>
    <scope>IDENTIFICATION</scope>
    <source>
        <tissue evidence="7">Testes</tissue>
    </source>
</reference>
<feature type="disulfide bond" evidence="3">
    <location>
        <begin position="273"/>
        <end position="288"/>
    </location>
</feature>
<comment type="caution">
    <text evidence="3">Lacks conserved residue(s) required for the propagation of feature annotation.</text>
</comment>
<feature type="disulfide bond" evidence="3">
    <location>
        <begin position="136"/>
        <end position="148"/>
    </location>
</feature>
<feature type="disulfide bond" evidence="3">
    <location>
        <begin position="215"/>
        <end position="227"/>
    </location>
</feature>
<feature type="disulfide bond" evidence="3">
    <location>
        <begin position="312"/>
        <end position="327"/>
    </location>
</feature>
<dbReference type="SMART" id="SM00209">
    <property type="entry name" value="TSP1"/>
    <property type="match status" value="1"/>
</dbReference>
<feature type="disulfide bond" evidence="3">
    <location>
        <begin position="378"/>
        <end position="396"/>
    </location>
</feature>
<keyword evidence="6" id="KW-1185">Reference proteome</keyword>
<feature type="disulfide bond" evidence="3">
    <location>
        <begin position="332"/>
        <end position="344"/>
    </location>
</feature>
<feature type="disulfide bond" evidence="3">
    <location>
        <begin position="222"/>
        <end position="240"/>
    </location>
</feature>
<dbReference type="InterPro" id="IPR009003">
    <property type="entry name" value="Peptidase_S1_PA"/>
</dbReference>
<keyword evidence="2 3" id="KW-1015">Disulfide bond</keyword>
<evidence type="ECO:0000256" key="3">
    <source>
        <dbReference type="PROSITE-ProRule" id="PRU00124"/>
    </source>
</evidence>
<dbReference type="InterPro" id="IPR001254">
    <property type="entry name" value="Trypsin_dom"/>
</dbReference>
<dbReference type="PROSITE" id="PS00134">
    <property type="entry name" value="TRYPSIN_HIS"/>
    <property type="match status" value="1"/>
</dbReference>
<dbReference type="Pfam" id="PF00057">
    <property type="entry name" value="Ldl_recept_a"/>
    <property type="match status" value="7"/>
</dbReference>
<dbReference type="InterPro" id="IPR043504">
    <property type="entry name" value="Peptidase_S1_PA_chymotrypsin"/>
</dbReference>
<dbReference type="SUPFAM" id="SSF82895">
    <property type="entry name" value="TSP-1 type 1 repeat"/>
    <property type="match status" value="1"/>
</dbReference>
<dbReference type="InterPro" id="IPR036055">
    <property type="entry name" value="LDL_receptor-like_sf"/>
</dbReference>
<dbReference type="SMART" id="SM00020">
    <property type="entry name" value="Tryp_SPc"/>
    <property type="match status" value="1"/>
</dbReference>
<feature type="disulfide bond" evidence="3">
    <location>
        <begin position="234"/>
        <end position="249"/>
    </location>
</feature>
<dbReference type="SUPFAM" id="SSF50494">
    <property type="entry name" value="Trypsin-like serine proteases"/>
    <property type="match status" value="1"/>
</dbReference>
<dbReference type="InterPro" id="IPR018114">
    <property type="entry name" value="TRYPSIN_HIS"/>
</dbReference>
<dbReference type="Pfam" id="PF00089">
    <property type="entry name" value="Trypsin"/>
    <property type="match status" value="1"/>
</dbReference>
<feature type="disulfide bond" evidence="3">
    <location>
        <begin position="193"/>
        <end position="208"/>
    </location>
</feature>
<keyword evidence="4" id="KW-0645">Protease</keyword>
<evidence type="ECO:0000313" key="7">
    <source>
        <dbReference type="RefSeq" id="XP_002731676.1"/>
    </source>
</evidence>
<dbReference type="PROSITE" id="PS50068">
    <property type="entry name" value="LDLRA_2"/>
    <property type="match status" value="7"/>
</dbReference>
<feature type="disulfide bond" evidence="3">
    <location>
        <begin position="351"/>
        <end position="366"/>
    </location>
</feature>
<feature type="disulfide bond" evidence="3">
    <location>
        <begin position="390"/>
        <end position="405"/>
    </location>
</feature>
<feature type="disulfide bond" evidence="3">
    <location>
        <begin position="155"/>
        <end position="170"/>
    </location>
</feature>
<feature type="disulfide bond" evidence="3">
    <location>
        <begin position="143"/>
        <end position="161"/>
    </location>
</feature>
<evidence type="ECO:0000256" key="1">
    <source>
        <dbReference type="ARBA" id="ARBA00022536"/>
    </source>
</evidence>
<feature type="disulfide bond" evidence="3">
    <location>
        <begin position="371"/>
        <end position="383"/>
    </location>
</feature>
<keyword evidence="4" id="KW-0720">Serine protease</keyword>
<keyword evidence="4" id="KW-0378">Hydrolase</keyword>
<evidence type="ECO:0000256" key="4">
    <source>
        <dbReference type="RuleBase" id="RU363034"/>
    </source>
</evidence>
<dbReference type="SUPFAM" id="SSF57424">
    <property type="entry name" value="LDL receptor-like module"/>
    <property type="match status" value="7"/>
</dbReference>
<dbReference type="InterPro" id="IPR023415">
    <property type="entry name" value="LDLR_class-A_CS"/>
</dbReference>
<dbReference type="InterPro" id="IPR000884">
    <property type="entry name" value="TSP1_rpt"/>
</dbReference>
<feature type="domain" description="Peptidase S1" evidence="5">
    <location>
        <begin position="484"/>
        <end position="728"/>
    </location>
</feature>
<dbReference type="InterPro" id="IPR002172">
    <property type="entry name" value="LDrepeatLR_classA_rpt"/>
</dbReference>
<feature type="disulfide bond" evidence="3">
    <location>
        <begin position="254"/>
        <end position="266"/>
    </location>
</feature>
<dbReference type="PRINTS" id="PR00261">
    <property type="entry name" value="LDLRECEPTOR"/>
</dbReference>